<keyword evidence="1" id="KW-0175">Coiled coil</keyword>
<dbReference type="Proteomes" id="UP000688137">
    <property type="component" value="Unassembled WGS sequence"/>
</dbReference>
<evidence type="ECO:0000313" key="3">
    <source>
        <dbReference type="Proteomes" id="UP000688137"/>
    </source>
</evidence>
<feature type="coiled-coil region" evidence="1">
    <location>
        <begin position="141"/>
        <end position="190"/>
    </location>
</feature>
<sequence>MKRKHTLFLRKVVGEQSQMSWPFADQDLHSSNIFQTQSPDYQIFDFSQKNSTNEILSRSIVGKLDIYNKQVNGLEKPLRFSQPVKLSSMIKKIKRTNTNEPSSLNSSYRSKKNITNQQQLIQKTGDANFEVLDKYELLQTMEKIQKIIKNNEKNAQNQLQKISVTEKILKNQHERALNKHEKQLQIWNELSTKISSRMKNNQSTLIERQAQYRSRLDSLDMFEELKPEESKNPVITWHQRLRSQYRPQKIIQKEEQERLQLKQDLLEQIPSRELLDIPNPQKLISDIKNKNGYDKGRSVSDYNGLKLVGLSVYDQELNSLKKDQSQIQYEGEPKDQTDYFLGQDPDVNLSEKGQNQANQTGMALKQIINEHISSQKLNTKDLIFVFMSSHYMRCIETLAIVMQYLPTENKKIYIQNQLSDLLLPHLYKQEPVKEQFQINYDKKIQGYFNKKYGVEIWKQNYIKGIKIEQKYPEDQTYCRARIGSFIIETQNYVNGFQNKANYIYICATHLGVQEIVLDHFDGKCKNIDYCSVTTICFPENWQNPKLTLKAKTLWK</sequence>
<evidence type="ECO:0000313" key="2">
    <source>
        <dbReference type="EMBL" id="CAD8064620.1"/>
    </source>
</evidence>
<dbReference type="AlphaFoldDB" id="A0A8S1L8Y8"/>
<comment type="caution">
    <text evidence="2">The sequence shown here is derived from an EMBL/GenBank/DDBJ whole genome shotgun (WGS) entry which is preliminary data.</text>
</comment>
<protein>
    <submittedName>
        <fullName evidence="2">Uncharacterized protein</fullName>
    </submittedName>
</protein>
<gene>
    <name evidence="2" type="ORF">PPRIM_AZ9-3.1.T0360217</name>
</gene>
<evidence type="ECO:0000256" key="1">
    <source>
        <dbReference type="SAM" id="Coils"/>
    </source>
</evidence>
<reference evidence="2" key="1">
    <citation type="submission" date="2021-01" db="EMBL/GenBank/DDBJ databases">
        <authorList>
            <consortium name="Genoscope - CEA"/>
            <person name="William W."/>
        </authorList>
    </citation>
    <scope>NUCLEOTIDE SEQUENCE</scope>
</reference>
<organism evidence="2 3">
    <name type="scientific">Paramecium primaurelia</name>
    <dbReference type="NCBI Taxonomy" id="5886"/>
    <lineage>
        <taxon>Eukaryota</taxon>
        <taxon>Sar</taxon>
        <taxon>Alveolata</taxon>
        <taxon>Ciliophora</taxon>
        <taxon>Intramacronucleata</taxon>
        <taxon>Oligohymenophorea</taxon>
        <taxon>Peniculida</taxon>
        <taxon>Parameciidae</taxon>
        <taxon>Paramecium</taxon>
    </lineage>
</organism>
<proteinExistence type="predicted"/>
<dbReference type="EMBL" id="CAJJDM010000035">
    <property type="protein sequence ID" value="CAD8064620.1"/>
    <property type="molecule type" value="Genomic_DNA"/>
</dbReference>
<keyword evidence="3" id="KW-1185">Reference proteome</keyword>
<name>A0A8S1L8Y8_PARPR</name>
<accession>A0A8S1L8Y8</accession>